<evidence type="ECO:0000313" key="3">
    <source>
        <dbReference type="Proteomes" id="UP000054826"/>
    </source>
</evidence>
<dbReference type="AlphaFoldDB" id="A0A0V1K4G7"/>
<dbReference type="Proteomes" id="UP000054826">
    <property type="component" value="Unassembled WGS sequence"/>
</dbReference>
<reference evidence="2 3" key="1">
    <citation type="submission" date="2015-01" db="EMBL/GenBank/DDBJ databases">
        <title>Evolution of Trichinella species and genotypes.</title>
        <authorList>
            <person name="Korhonen P.K."/>
            <person name="Edoardo P."/>
            <person name="Giuseppe L.R."/>
            <person name="Gasser R.B."/>
        </authorList>
    </citation>
    <scope>NUCLEOTIDE SEQUENCE [LARGE SCALE GENOMIC DNA]</scope>
    <source>
        <strain evidence="2">ISS176</strain>
    </source>
</reference>
<name>A0A0V1K4G7_TRIPS</name>
<keyword evidence="1" id="KW-0472">Membrane</keyword>
<evidence type="ECO:0000313" key="2">
    <source>
        <dbReference type="EMBL" id="KRZ42140.1"/>
    </source>
</evidence>
<protein>
    <submittedName>
        <fullName evidence="2">Uncharacterized protein</fullName>
    </submittedName>
</protein>
<gene>
    <name evidence="2" type="ORF">T4C_8891</name>
</gene>
<dbReference type="EMBL" id="JYDV01000016">
    <property type="protein sequence ID" value="KRZ42140.1"/>
    <property type="molecule type" value="Genomic_DNA"/>
</dbReference>
<proteinExistence type="predicted"/>
<sequence length="102" mass="11992">MTSLCKWTSSRNVDQKREKRRDRMLLQAVMCKESVRALLWCAILCAYFALGYWIARIIKKEVSERNTKKIILVLHTDDNFLYMPTPISLHEATVEIFISPLM</sequence>
<keyword evidence="1" id="KW-0812">Transmembrane</keyword>
<accession>A0A0V1K4G7</accession>
<comment type="caution">
    <text evidence="2">The sequence shown here is derived from an EMBL/GenBank/DDBJ whole genome shotgun (WGS) entry which is preliminary data.</text>
</comment>
<keyword evidence="1" id="KW-1133">Transmembrane helix</keyword>
<feature type="transmembrane region" description="Helical" evidence="1">
    <location>
        <begin position="37"/>
        <end position="55"/>
    </location>
</feature>
<evidence type="ECO:0000256" key="1">
    <source>
        <dbReference type="SAM" id="Phobius"/>
    </source>
</evidence>
<organism evidence="2 3">
    <name type="scientific">Trichinella pseudospiralis</name>
    <name type="common">Parasitic roundworm</name>
    <dbReference type="NCBI Taxonomy" id="6337"/>
    <lineage>
        <taxon>Eukaryota</taxon>
        <taxon>Metazoa</taxon>
        <taxon>Ecdysozoa</taxon>
        <taxon>Nematoda</taxon>
        <taxon>Enoplea</taxon>
        <taxon>Dorylaimia</taxon>
        <taxon>Trichinellida</taxon>
        <taxon>Trichinellidae</taxon>
        <taxon>Trichinella</taxon>
    </lineage>
</organism>